<dbReference type="GO" id="GO:0015288">
    <property type="term" value="F:porin activity"/>
    <property type="evidence" value="ECO:0007669"/>
    <property type="project" value="UniProtKB-KW"/>
</dbReference>
<evidence type="ECO:0000256" key="7">
    <source>
        <dbReference type="ARBA" id="ARBA00023065"/>
    </source>
</evidence>
<keyword evidence="10" id="KW-0998">Cell outer membrane</keyword>
<dbReference type="Gene3D" id="2.40.160.10">
    <property type="entry name" value="Porin"/>
    <property type="match status" value="1"/>
</dbReference>
<dbReference type="InterPro" id="IPR033900">
    <property type="entry name" value="Gram_neg_porin_domain"/>
</dbReference>
<comment type="subunit">
    <text evidence="2">Homotrimer.</text>
</comment>
<evidence type="ECO:0000256" key="3">
    <source>
        <dbReference type="ARBA" id="ARBA00022448"/>
    </source>
</evidence>
<keyword evidence="4" id="KW-1134">Transmembrane beta strand</keyword>
<dbReference type="Pfam" id="PF13609">
    <property type="entry name" value="Porin_4"/>
    <property type="match status" value="1"/>
</dbReference>
<keyword evidence="6 11" id="KW-0732">Signal</keyword>
<keyword evidence="7" id="KW-0406">Ion transport</keyword>
<feature type="domain" description="Porin" evidence="12">
    <location>
        <begin position="15"/>
        <end position="335"/>
    </location>
</feature>
<evidence type="ECO:0000256" key="2">
    <source>
        <dbReference type="ARBA" id="ARBA00011233"/>
    </source>
</evidence>
<dbReference type="InterPro" id="IPR050298">
    <property type="entry name" value="Gram-neg_bact_OMP"/>
</dbReference>
<evidence type="ECO:0000256" key="6">
    <source>
        <dbReference type="ARBA" id="ARBA00022729"/>
    </source>
</evidence>
<dbReference type="InterPro" id="IPR023614">
    <property type="entry name" value="Porin_dom_sf"/>
</dbReference>
<dbReference type="GO" id="GO:0009279">
    <property type="term" value="C:cell outer membrane"/>
    <property type="evidence" value="ECO:0007669"/>
    <property type="project" value="UniProtKB-SubCell"/>
</dbReference>
<evidence type="ECO:0000313" key="13">
    <source>
        <dbReference type="EMBL" id="NYG32182.1"/>
    </source>
</evidence>
<keyword evidence="3" id="KW-0813">Transport</keyword>
<dbReference type="PANTHER" id="PTHR34501:SF9">
    <property type="entry name" value="MAJOR OUTER MEMBRANE PROTEIN P.IA"/>
    <property type="match status" value="1"/>
</dbReference>
<dbReference type="GO" id="GO:0046930">
    <property type="term" value="C:pore complex"/>
    <property type="evidence" value="ECO:0007669"/>
    <property type="project" value="UniProtKB-KW"/>
</dbReference>
<reference evidence="13 14" key="1">
    <citation type="submission" date="2020-07" db="EMBL/GenBank/DDBJ databases">
        <title>Genomic Encyclopedia of Archaeal and Bacterial Type Strains, Phase II (KMG-II): from individual species to whole genera.</title>
        <authorList>
            <person name="Goeker M."/>
        </authorList>
    </citation>
    <scope>NUCLEOTIDE SEQUENCE [LARGE SCALE GENOMIC DNA]</scope>
    <source>
        <strain evidence="13 14">DSM 21226</strain>
    </source>
</reference>
<dbReference type="EMBL" id="JACCFH010000001">
    <property type="protein sequence ID" value="NYG32182.1"/>
    <property type="molecule type" value="Genomic_DNA"/>
</dbReference>
<evidence type="ECO:0000256" key="8">
    <source>
        <dbReference type="ARBA" id="ARBA00023114"/>
    </source>
</evidence>
<keyword evidence="8" id="KW-0626">Porin</keyword>
<accession>A0A7Y9QVH2</accession>
<comment type="caution">
    <text evidence="13">The sequence shown here is derived from an EMBL/GenBank/DDBJ whole genome shotgun (WGS) entry which is preliminary data.</text>
</comment>
<gene>
    <name evidence="13" type="ORF">BDD16_001168</name>
</gene>
<sequence>MHHLAHHAGVALTAASAALLLAAPTTQAQTSQVTIAGTMDLALRQVKNGDLGTLRSQVSGSNLTSKLVVRGREDLGNGLHAGFFLDATIGANTGTANAPFWDRRSTVELGHQRYGEMRLGRDWAPTHLVWSGFDPFTTLGIASANSFRNVFVSRALGQAFGASAAAAAANPTLRVNNAVEYFLPNTLGGVYGALMVSAGEGGTAGSGATRGAGGRLGWTNKTVDVALARYQTRNANAGRSFTDQAWGASYNFGPARVSVAQRKWSYVSDTTTNTLLGVQIPVGAGTIKLSYVHADQSGATAALNANDASLWGAGYVHNLSKRTALYGHVARLSNQAGAAFSVPGGVATSGLSTATNYFGGKASTAFEFGVRHNF</sequence>
<dbReference type="Proteomes" id="UP000518288">
    <property type="component" value="Unassembled WGS sequence"/>
</dbReference>
<name>A0A7Y9QVH2_9BURK</name>
<organism evidence="13 14">
    <name type="scientific">Sphaerotilus montanus</name>
    <dbReference type="NCBI Taxonomy" id="522889"/>
    <lineage>
        <taxon>Bacteria</taxon>
        <taxon>Pseudomonadati</taxon>
        <taxon>Pseudomonadota</taxon>
        <taxon>Betaproteobacteria</taxon>
        <taxon>Burkholderiales</taxon>
        <taxon>Sphaerotilaceae</taxon>
        <taxon>Sphaerotilus</taxon>
    </lineage>
</organism>
<feature type="signal peptide" evidence="11">
    <location>
        <begin position="1"/>
        <end position="28"/>
    </location>
</feature>
<dbReference type="SUPFAM" id="SSF56935">
    <property type="entry name" value="Porins"/>
    <property type="match status" value="1"/>
</dbReference>
<dbReference type="RefSeq" id="WP_179633098.1">
    <property type="nucleotide sequence ID" value="NZ_JACCFH010000001.1"/>
</dbReference>
<evidence type="ECO:0000256" key="10">
    <source>
        <dbReference type="ARBA" id="ARBA00023237"/>
    </source>
</evidence>
<proteinExistence type="predicted"/>
<evidence type="ECO:0000256" key="11">
    <source>
        <dbReference type="SAM" id="SignalP"/>
    </source>
</evidence>
<keyword evidence="14" id="KW-1185">Reference proteome</keyword>
<evidence type="ECO:0000256" key="9">
    <source>
        <dbReference type="ARBA" id="ARBA00023136"/>
    </source>
</evidence>
<dbReference type="AlphaFoldDB" id="A0A7Y9QVH2"/>
<dbReference type="CDD" id="cd00342">
    <property type="entry name" value="gram_neg_porins"/>
    <property type="match status" value="1"/>
</dbReference>
<keyword evidence="9" id="KW-0472">Membrane</keyword>
<protein>
    <submittedName>
        <fullName evidence="13">Putative porin</fullName>
    </submittedName>
</protein>
<feature type="chain" id="PRO_5031432478" evidence="11">
    <location>
        <begin position="29"/>
        <end position="374"/>
    </location>
</feature>
<comment type="subcellular location">
    <subcellularLocation>
        <location evidence="1">Cell outer membrane</location>
        <topology evidence="1">Multi-pass membrane protein</topology>
    </subcellularLocation>
</comment>
<evidence type="ECO:0000256" key="4">
    <source>
        <dbReference type="ARBA" id="ARBA00022452"/>
    </source>
</evidence>
<evidence type="ECO:0000256" key="5">
    <source>
        <dbReference type="ARBA" id="ARBA00022692"/>
    </source>
</evidence>
<evidence type="ECO:0000313" key="14">
    <source>
        <dbReference type="Proteomes" id="UP000518288"/>
    </source>
</evidence>
<keyword evidence="5" id="KW-0812">Transmembrane</keyword>
<evidence type="ECO:0000256" key="1">
    <source>
        <dbReference type="ARBA" id="ARBA00004571"/>
    </source>
</evidence>
<evidence type="ECO:0000259" key="12">
    <source>
        <dbReference type="Pfam" id="PF13609"/>
    </source>
</evidence>
<dbReference type="PANTHER" id="PTHR34501">
    <property type="entry name" value="PROTEIN YDDL-RELATED"/>
    <property type="match status" value="1"/>
</dbReference>
<dbReference type="GO" id="GO:0006811">
    <property type="term" value="P:monoatomic ion transport"/>
    <property type="evidence" value="ECO:0007669"/>
    <property type="project" value="UniProtKB-KW"/>
</dbReference>